<dbReference type="Pfam" id="PF01336">
    <property type="entry name" value="tRNA_anti-codon"/>
    <property type="match status" value="1"/>
</dbReference>
<gene>
    <name evidence="4" type="ORF">YS_M60-F11.022</name>
</gene>
<organism evidence="4">
    <name type="scientific">Chloracidobacterium thermophilum</name>
    <dbReference type="NCBI Taxonomy" id="458033"/>
    <lineage>
        <taxon>Bacteria</taxon>
        <taxon>Pseudomonadati</taxon>
        <taxon>Acidobacteriota</taxon>
        <taxon>Terriglobia</taxon>
        <taxon>Terriglobales</taxon>
        <taxon>Acidobacteriaceae</taxon>
        <taxon>Chloracidobacterium</taxon>
    </lineage>
</organism>
<dbReference type="CDD" id="cd04485">
    <property type="entry name" value="DnaE_OBF"/>
    <property type="match status" value="1"/>
</dbReference>
<dbReference type="GO" id="GO:0008408">
    <property type="term" value="F:3'-5' exonuclease activity"/>
    <property type="evidence" value="ECO:0007669"/>
    <property type="project" value="InterPro"/>
</dbReference>
<proteinExistence type="predicted"/>
<evidence type="ECO:0000313" key="4">
    <source>
        <dbReference type="EMBL" id="ABV27346.1"/>
    </source>
</evidence>
<dbReference type="InterPro" id="IPR029460">
    <property type="entry name" value="DNAPol_HHH"/>
</dbReference>
<dbReference type="Gene3D" id="1.10.150.870">
    <property type="match status" value="1"/>
</dbReference>
<dbReference type="GO" id="GO:0003676">
    <property type="term" value="F:nucleic acid binding"/>
    <property type="evidence" value="ECO:0007669"/>
    <property type="project" value="InterPro"/>
</dbReference>
<feature type="domain" description="OB" evidence="2">
    <location>
        <begin position="292"/>
        <end position="360"/>
    </location>
</feature>
<dbReference type="InterPro" id="IPR012340">
    <property type="entry name" value="NA-bd_OB-fold"/>
</dbReference>
<name>A8DJC8_9BACT</name>
<dbReference type="SUPFAM" id="SSF160975">
    <property type="entry name" value="AF1531-like"/>
    <property type="match status" value="1"/>
</dbReference>
<dbReference type="GO" id="GO:0006260">
    <property type="term" value="P:DNA replication"/>
    <property type="evidence" value="ECO:0007669"/>
    <property type="project" value="InterPro"/>
</dbReference>
<evidence type="ECO:0000259" key="2">
    <source>
        <dbReference type="Pfam" id="PF01336"/>
    </source>
</evidence>
<dbReference type="InterPro" id="IPR004805">
    <property type="entry name" value="DnaE2/DnaE/PolC"/>
</dbReference>
<accession>A8DJC8</accession>
<dbReference type="Gene3D" id="2.40.50.140">
    <property type="entry name" value="Nucleic acid-binding proteins"/>
    <property type="match status" value="1"/>
</dbReference>
<protein>
    <submittedName>
        <fullName evidence="4">DNA polymerase III alpha subunit</fullName>
    </submittedName>
</protein>
<dbReference type="Pfam" id="PF14579">
    <property type="entry name" value="HHH_6"/>
    <property type="match status" value="1"/>
</dbReference>
<feature type="domain" description="DNA polymerase helix-hairpin-helix motif" evidence="3">
    <location>
        <begin position="96"/>
        <end position="184"/>
    </location>
</feature>
<evidence type="ECO:0000256" key="1">
    <source>
        <dbReference type="SAM" id="MobiDB-lite"/>
    </source>
</evidence>
<sequence length="445" mass="48431">MFSTPTMSLREIKIVRVTPAGTAPTYNVTMRAPHHNYFVNDLLTANSHSVCYGILAYRTAYLKAHYPSHFWAAVLTSELSDSDKVARYIECARAQGVEILPPDVNVSHHGFTATGGRIRFGLMAIKGIGEATVDAILEARQKGGPFRSLFDLTKRLDPKALNRRVLESLVKSGALDSLPGSRAQKFAAIEAALEYGLQAHRDAATGQASLFDTTSSTDPAPESQLPQVPEWTEQESLAGEKASLGFYLSGHPLATFRETLAAFKSLSYAELAEQAPGPGQVVRMGGIVSNFVVKNTKKGDRFAVFTLEDETGSIEVIAWPETFRRFGEQVTDGAAVLVTGRVEVEAGKPTKIIAEAAEPLAGIRERHAKGIILRFPADSLNTAQLEKLRDLIDAHRGERPLTFVLTLADGVEVYLRPQLVFSVRPSLELVAALQASFPNCTIELQ</sequence>
<evidence type="ECO:0000259" key="3">
    <source>
        <dbReference type="Pfam" id="PF14579"/>
    </source>
</evidence>
<dbReference type="SUPFAM" id="SSF50249">
    <property type="entry name" value="Nucleic acid-binding proteins"/>
    <property type="match status" value="1"/>
</dbReference>
<dbReference type="PANTHER" id="PTHR32294:SF0">
    <property type="entry name" value="DNA POLYMERASE III SUBUNIT ALPHA"/>
    <property type="match status" value="1"/>
</dbReference>
<dbReference type="PANTHER" id="PTHR32294">
    <property type="entry name" value="DNA POLYMERASE III SUBUNIT ALPHA"/>
    <property type="match status" value="1"/>
</dbReference>
<reference evidence="4" key="1">
    <citation type="journal article" date="2007" name="Science">
        <title>Candidatus Chloracidobacterium thermophilum: an aerobic phototrophic Acidobacterium.</title>
        <authorList>
            <person name="Bryant D.A."/>
            <person name="Costas A.M."/>
            <person name="Maresca J.A."/>
            <person name="Chew A.G."/>
            <person name="Klatt C.G."/>
            <person name="Bateson M.M."/>
            <person name="Tallon L.J."/>
            <person name="Hostetler J."/>
            <person name="Nelson W.C."/>
            <person name="Heidelberg J.F."/>
            <person name="Ward D.M."/>
        </authorList>
    </citation>
    <scope>NUCLEOTIDE SEQUENCE</scope>
</reference>
<feature type="region of interest" description="Disordered" evidence="1">
    <location>
        <begin position="210"/>
        <end position="230"/>
    </location>
</feature>
<dbReference type="EMBL" id="EF531339">
    <property type="protein sequence ID" value="ABV27346.1"/>
    <property type="molecule type" value="Genomic_DNA"/>
</dbReference>
<dbReference type="AlphaFoldDB" id="A8DJC8"/>
<dbReference type="InterPro" id="IPR004365">
    <property type="entry name" value="NA-bd_OB_tRNA"/>
</dbReference>